<proteinExistence type="predicted"/>
<evidence type="ECO:0000313" key="4">
    <source>
        <dbReference type="EMBL" id="EDQ85665.1"/>
    </source>
</evidence>
<dbReference type="InterPro" id="IPR012677">
    <property type="entry name" value="Nucleotide-bd_a/b_plait_sf"/>
</dbReference>
<dbReference type="KEGG" id="mbr:MONBRDRAFT_29101"/>
<organism evidence="4 5">
    <name type="scientific">Monosiga brevicollis</name>
    <name type="common">Choanoflagellate</name>
    <dbReference type="NCBI Taxonomy" id="81824"/>
    <lineage>
        <taxon>Eukaryota</taxon>
        <taxon>Choanoflagellata</taxon>
        <taxon>Craspedida</taxon>
        <taxon>Salpingoecidae</taxon>
        <taxon>Monosiga</taxon>
    </lineage>
</organism>
<dbReference type="InParanoid" id="A9VA46"/>
<dbReference type="Proteomes" id="UP000001357">
    <property type="component" value="Unassembled WGS sequence"/>
</dbReference>
<evidence type="ECO:0000256" key="2">
    <source>
        <dbReference type="SAM" id="MobiDB-lite"/>
    </source>
</evidence>
<accession>A9VA46</accession>
<dbReference type="InterPro" id="IPR000504">
    <property type="entry name" value="RRM_dom"/>
</dbReference>
<dbReference type="STRING" id="81824.A9VA46"/>
<gene>
    <name evidence="4" type="ORF">MONBRDRAFT_29101</name>
</gene>
<keyword evidence="1" id="KW-0694">RNA-binding</keyword>
<dbReference type="GO" id="GO:0003723">
    <property type="term" value="F:RNA binding"/>
    <property type="evidence" value="ECO:0007669"/>
    <property type="project" value="UniProtKB-UniRule"/>
</dbReference>
<sequence length="376" mass="44523">MDVRTQRSQGFGFVKFANPEDALRARIELKDALICGRPFVMEQARRSRGWSPSPGTYKGRRENDFTRQPRRFPDDLRDRDRPRFDDRDRARFDDRDRPRFDDRDRPRFDDRDRPRFDDRDRPRFDDRDRPRFDDRDRPRFDDRDRPRFDDRDRPWYPEHRQPTTTDPYAGQPPPRLMERPSPARRDFPTPAYDADRRADGPSRAYDQRIAPPPPEARQAFDRYGSSTYASDSSRSREPLSSSTAYVPPQADYASGQVRPSHSNYTRDAPPPREMHTSTYSHDQPHYMHDAYRREPMAPPSRTGELRDPLPRERDAQYRRAPSPRQEAYERPVPRGYEREHTRAAPATGLDYVGVAPPPTRDYVRAAPPPQRDHARY</sequence>
<evidence type="ECO:0000256" key="1">
    <source>
        <dbReference type="PROSITE-ProRule" id="PRU00176"/>
    </source>
</evidence>
<dbReference type="Pfam" id="PF00076">
    <property type="entry name" value="RRM_1"/>
    <property type="match status" value="1"/>
</dbReference>
<feature type="compositionally biased region" description="Basic and acidic residues" evidence="2">
    <location>
        <begin position="176"/>
        <end position="200"/>
    </location>
</feature>
<dbReference type="Gene3D" id="3.30.70.330">
    <property type="match status" value="1"/>
</dbReference>
<dbReference type="RefSeq" id="XP_001749614.1">
    <property type="nucleotide sequence ID" value="XM_001749562.1"/>
</dbReference>
<feature type="region of interest" description="Disordered" evidence="2">
    <location>
        <begin position="44"/>
        <end position="376"/>
    </location>
</feature>
<feature type="compositionally biased region" description="Basic and acidic residues" evidence="2">
    <location>
        <begin position="59"/>
        <end position="161"/>
    </location>
</feature>
<evidence type="ECO:0000259" key="3">
    <source>
        <dbReference type="PROSITE" id="PS50102"/>
    </source>
</evidence>
<dbReference type="SUPFAM" id="SSF54928">
    <property type="entry name" value="RNA-binding domain, RBD"/>
    <property type="match status" value="1"/>
</dbReference>
<keyword evidence="5" id="KW-1185">Reference proteome</keyword>
<protein>
    <recommendedName>
        <fullName evidence="3">RRM domain-containing protein</fullName>
    </recommendedName>
</protein>
<feature type="compositionally biased region" description="Low complexity" evidence="2">
    <location>
        <begin position="225"/>
        <end position="242"/>
    </location>
</feature>
<feature type="domain" description="RRM" evidence="3">
    <location>
        <begin position="1"/>
        <end position="46"/>
    </location>
</feature>
<reference evidence="4 5" key="1">
    <citation type="journal article" date="2008" name="Nature">
        <title>The genome of the choanoflagellate Monosiga brevicollis and the origin of metazoans.</title>
        <authorList>
            <consortium name="JGI Sequencing"/>
            <person name="King N."/>
            <person name="Westbrook M.J."/>
            <person name="Young S.L."/>
            <person name="Kuo A."/>
            <person name="Abedin M."/>
            <person name="Chapman J."/>
            <person name="Fairclough S."/>
            <person name="Hellsten U."/>
            <person name="Isogai Y."/>
            <person name="Letunic I."/>
            <person name="Marr M."/>
            <person name="Pincus D."/>
            <person name="Putnam N."/>
            <person name="Rokas A."/>
            <person name="Wright K.J."/>
            <person name="Zuzow R."/>
            <person name="Dirks W."/>
            <person name="Good M."/>
            <person name="Goodstein D."/>
            <person name="Lemons D."/>
            <person name="Li W."/>
            <person name="Lyons J.B."/>
            <person name="Morris A."/>
            <person name="Nichols S."/>
            <person name="Richter D.J."/>
            <person name="Salamov A."/>
            <person name="Bork P."/>
            <person name="Lim W.A."/>
            <person name="Manning G."/>
            <person name="Miller W.T."/>
            <person name="McGinnis W."/>
            <person name="Shapiro H."/>
            <person name="Tjian R."/>
            <person name="Grigoriev I.V."/>
            <person name="Rokhsar D."/>
        </authorList>
    </citation>
    <scope>NUCLEOTIDE SEQUENCE [LARGE SCALE GENOMIC DNA]</scope>
    <source>
        <strain evidence="5">MX1 / ATCC 50154</strain>
    </source>
</reference>
<dbReference type="EMBL" id="CH991572">
    <property type="protein sequence ID" value="EDQ85665.1"/>
    <property type="molecule type" value="Genomic_DNA"/>
</dbReference>
<dbReference type="AlphaFoldDB" id="A9VA46"/>
<evidence type="ECO:0000313" key="5">
    <source>
        <dbReference type="Proteomes" id="UP000001357"/>
    </source>
</evidence>
<feature type="compositionally biased region" description="Basic and acidic residues" evidence="2">
    <location>
        <begin position="303"/>
        <end position="317"/>
    </location>
</feature>
<name>A9VA46_MONBE</name>
<dbReference type="InterPro" id="IPR035979">
    <property type="entry name" value="RBD_domain_sf"/>
</dbReference>
<dbReference type="PROSITE" id="PS50102">
    <property type="entry name" value="RRM"/>
    <property type="match status" value="1"/>
</dbReference>
<feature type="compositionally biased region" description="Basic and acidic residues" evidence="2">
    <location>
        <begin position="282"/>
        <end position="295"/>
    </location>
</feature>
<dbReference type="GeneID" id="5894869"/>
<feature type="compositionally biased region" description="Basic and acidic residues" evidence="2">
    <location>
        <begin position="326"/>
        <end position="342"/>
    </location>
</feature>